<accession>G8LXK3</accession>
<keyword evidence="3" id="KW-1185">Reference proteome</keyword>
<organism evidence="2 3">
    <name type="scientific">Acetivibrio clariflavus (strain DSM 19732 / NBRC 101661 / EBR45)</name>
    <name type="common">Clostridium clariflavum</name>
    <dbReference type="NCBI Taxonomy" id="720554"/>
    <lineage>
        <taxon>Bacteria</taxon>
        <taxon>Bacillati</taxon>
        <taxon>Bacillota</taxon>
        <taxon>Clostridia</taxon>
        <taxon>Eubacteriales</taxon>
        <taxon>Oscillospiraceae</taxon>
        <taxon>Acetivibrio</taxon>
    </lineage>
</organism>
<dbReference type="InterPro" id="IPR014509">
    <property type="entry name" value="YjdF-like"/>
</dbReference>
<dbReference type="Pfam" id="PF09997">
    <property type="entry name" value="DUF2238"/>
    <property type="match status" value="1"/>
</dbReference>
<feature type="transmembrane region" description="Helical" evidence="1">
    <location>
        <begin position="12"/>
        <end position="36"/>
    </location>
</feature>
<dbReference type="HOGENOM" id="CLU_070751_1_0_9"/>
<proteinExistence type="predicted"/>
<evidence type="ECO:0008006" key="4">
    <source>
        <dbReference type="Google" id="ProtNLM"/>
    </source>
</evidence>
<dbReference type="KEGG" id="ccl:Clocl_1037"/>
<gene>
    <name evidence="2" type="ordered locus">Clocl_1037</name>
</gene>
<feature type="transmembrane region" description="Helical" evidence="1">
    <location>
        <begin position="142"/>
        <end position="162"/>
    </location>
</feature>
<feature type="transmembrane region" description="Helical" evidence="1">
    <location>
        <begin position="48"/>
        <end position="67"/>
    </location>
</feature>
<keyword evidence="1" id="KW-0472">Membrane</keyword>
<dbReference type="Proteomes" id="UP000005435">
    <property type="component" value="Chromosome"/>
</dbReference>
<sequence length="233" mass="26473" precursor="true">MRESKASKIVSGIVFISLVLSVIYIIVRIIMVSTGIKDKGDRPESEYVLMLLQCTLGIIMMLLPGFISKKLSIQIPSQMYITFVIFLYCAIYLGEVRSFYYQFRHWDTILHAVSGFMLGALGFSFVVLLNDTEKVPVNLSPVFVSLFAFCFSIMLGVMWEFYEFTFDGLLGLNMQKFALEDGTLLVGREALSDTIKDLFVDTIGALIISIIGYISIKYKKGWIERLLIKRDDD</sequence>
<keyword evidence="1" id="KW-1133">Transmembrane helix</keyword>
<dbReference type="eggNOG" id="COG2865">
    <property type="taxonomic scope" value="Bacteria"/>
</dbReference>
<reference evidence="2 3" key="2">
    <citation type="journal article" date="2012" name="Stand. Genomic Sci.">
        <title>Complete Genome Sequence of Clostridium clariflavum DSM 19732.</title>
        <authorList>
            <person name="Izquierdo J.A."/>
            <person name="Goodwin L."/>
            <person name="Davenport K.W."/>
            <person name="Teshima H."/>
            <person name="Bruce D."/>
            <person name="Detter C."/>
            <person name="Tapia R."/>
            <person name="Han S."/>
            <person name="Land M."/>
            <person name="Hauser L."/>
            <person name="Jeffries C.D."/>
            <person name="Han J."/>
            <person name="Pitluck S."/>
            <person name="Nolan M."/>
            <person name="Chen A."/>
            <person name="Huntemann M."/>
            <person name="Mavromatis K."/>
            <person name="Mikhailova N."/>
            <person name="Liolios K."/>
            <person name="Woyke T."/>
            <person name="Lynd L.R."/>
        </authorList>
    </citation>
    <scope>NUCLEOTIDE SEQUENCE [LARGE SCALE GENOMIC DNA]</scope>
    <source>
        <strain evidence="3">DSM 19732 / NBRC 101661 / EBR45</strain>
    </source>
</reference>
<evidence type="ECO:0000313" key="3">
    <source>
        <dbReference type="Proteomes" id="UP000005435"/>
    </source>
</evidence>
<dbReference type="STRING" id="720554.Clocl_1037"/>
<feature type="transmembrane region" description="Helical" evidence="1">
    <location>
        <begin position="109"/>
        <end position="130"/>
    </location>
</feature>
<keyword evidence="1" id="KW-0812">Transmembrane</keyword>
<name>G8LXK3_ACECE</name>
<feature type="transmembrane region" description="Helical" evidence="1">
    <location>
        <begin position="79"/>
        <end position="103"/>
    </location>
</feature>
<reference evidence="3" key="1">
    <citation type="submission" date="2011-12" db="EMBL/GenBank/DDBJ databases">
        <title>Complete sequence of Clostridium clariflavum DSM 19732.</title>
        <authorList>
            <consortium name="US DOE Joint Genome Institute"/>
            <person name="Lucas S."/>
            <person name="Han J."/>
            <person name="Lapidus A."/>
            <person name="Cheng J.-F."/>
            <person name="Goodwin L."/>
            <person name="Pitluck S."/>
            <person name="Peters L."/>
            <person name="Teshima H."/>
            <person name="Detter J.C."/>
            <person name="Han C."/>
            <person name="Tapia R."/>
            <person name="Land M."/>
            <person name="Hauser L."/>
            <person name="Kyrpides N."/>
            <person name="Ivanova N."/>
            <person name="Pagani I."/>
            <person name="Kitzmiller T."/>
            <person name="Lynd L."/>
            <person name="Izquierdo J."/>
            <person name="Woyke T."/>
        </authorList>
    </citation>
    <scope>NUCLEOTIDE SEQUENCE [LARGE SCALE GENOMIC DNA]</scope>
    <source>
        <strain evidence="3">DSM 19732 / NBRC 101661 / EBR45</strain>
    </source>
</reference>
<feature type="transmembrane region" description="Helical" evidence="1">
    <location>
        <begin position="198"/>
        <end position="216"/>
    </location>
</feature>
<dbReference type="RefSeq" id="WP_014254332.1">
    <property type="nucleotide sequence ID" value="NC_016627.1"/>
</dbReference>
<dbReference type="AlphaFoldDB" id="G8LXK3"/>
<evidence type="ECO:0000256" key="1">
    <source>
        <dbReference type="SAM" id="Phobius"/>
    </source>
</evidence>
<dbReference type="EMBL" id="CP003065">
    <property type="protein sequence ID" value="AEV67714.1"/>
    <property type="molecule type" value="Genomic_DNA"/>
</dbReference>
<evidence type="ECO:0000313" key="2">
    <source>
        <dbReference type="EMBL" id="AEV67714.1"/>
    </source>
</evidence>
<protein>
    <recommendedName>
        <fullName evidence="4">Membrane-spanning protein</fullName>
    </recommendedName>
</protein>